<evidence type="ECO:0000313" key="5">
    <source>
        <dbReference type="EMBL" id="MFC4063545.1"/>
    </source>
</evidence>
<gene>
    <name evidence="5" type="ORF">ACFO0C_01285</name>
</gene>
<dbReference type="InterPro" id="IPR023187">
    <property type="entry name" value="Tscrpt_reg_MarR-type_CS"/>
</dbReference>
<organism evidence="5 6">
    <name type="scientific">Actinoplanes subglobosus</name>
    <dbReference type="NCBI Taxonomy" id="1547892"/>
    <lineage>
        <taxon>Bacteria</taxon>
        <taxon>Bacillati</taxon>
        <taxon>Actinomycetota</taxon>
        <taxon>Actinomycetes</taxon>
        <taxon>Micromonosporales</taxon>
        <taxon>Micromonosporaceae</taxon>
        <taxon>Actinoplanes</taxon>
    </lineage>
</organism>
<dbReference type="Proteomes" id="UP001595867">
    <property type="component" value="Unassembled WGS sequence"/>
</dbReference>
<sequence>MTEKESISHAVFRVARLHRMVAGQLLRQVGLHPGQELVMMHLWNAGPQRLSDLVQAVGSDAATMTRTVQRLEHAGFVRRRPCEADKRVVIVEPTSASLALRDKVEQMWDQLDAITVCDLPEEESAEALRVLRSLERNLLRAASRDA</sequence>
<dbReference type="PROSITE" id="PS01117">
    <property type="entry name" value="HTH_MARR_1"/>
    <property type="match status" value="1"/>
</dbReference>
<evidence type="ECO:0000256" key="2">
    <source>
        <dbReference type="ARBA" id="ARBA00023125"/>
    </source>
</evidence>
<dbReference type="Gene3D" id="1.10.10.10">
    <property type="entry name" value="Winged helix-like DNA-binding domain superfamily/Winged helix DNA-binding domain"/>
    <property type="match status" value="1"/>
</dbReference>
<dbReference type="PROSITE" id="PS50995">
    <property type="entry name" value="HTH_MARR_2"/>
    <property type="match status" value="1"/>
</dbReference>
<dbReference type="RefSeq" id="WP_378064562.1">
    <property type="nucleotide sequence ID" value="NZ_JBHSBL010000002.1"/>
</dbReference>
<dbReference type="InterPro" id="IPR036388">
    <property type="entry name" value="WH-like_DNA-bd_sf"/>
</dbReference>
<dbReference type="InterPro" id="IPR000835">
    <property type="entry name" value="HTH_MarR-typ"/>
</dbReference>
<dbReference type="SUPFAM" id="SSF46785">
    <property type="entry name" value="Winged helix' DNA-binding domain"/>
    <property type="match status" value="1"/>
</dbReference>
<keyword evidence="3" id="KW-0804">Transcription</keyword>
<dbReference type="EMBL" id="JBHSBL010000002">
    <property type="protein sequence ID" value="MFC4063545.1"/>
    <property type="molecule type" value="Genomic_DNA"/>
</dbReference>
<dbReference type="Pfam" id="PF01047">
    <property type="entry name" value="MarR"/>
    <property type="match status" value="1"/>
</dbReference>
<keyword evidence="1" id="KW-0805">Transcription regulation</keyword>
<dbReference type="PANTHER" id="PTHR33164">
    <property type="entry name" value="TRANSCRIPTIONAL REGULATOR, MARR FAMILY"/>
    <property type="match status" value="1"/>
</dbReference>
<evidence type="ECO:0000256" key="1">
    <source>
        <dbReference type="ARBA" id="ARBA00023015"/>
    </source>
</evidence>
<evidence type="ECO:0000259" key="4">
    <source>
        <dbReference type="PROSITE" id="PS50995"/>
    </source>
</evidence>
<reference evidence="6" key="1">
    <citation type="journal article" date="2019" name="Int. J. Syst. Evol. Microbiol.">
        <title>The Global Catalogue of Microorganisms (GCM) 10K type strain sequencing project: providing services to taxonomists for standard genome sequencing and annotation.</title>
        <authorList>
            <consortium name="The Broad Institute Genomics Platform"/>
            <consortium name="The Broad Institute Genome Sequencing Center for Infectious Disease"/>
            <person name="Wu L."/>
            <person name="Ma J."/>
        </authorList>
    </citation>
    <scope>NUCLEOTIDE SEQUENCE [LARGE SCALE GENOMIC DNA]</scope>
    <source>
        <strain evidence="6">TBRC 5832</strain>
    </source>
</reference>
<evidence type="ECO:0000256" key="3">
    <source>
        <dbReference type="ARBA" id="ARBA00023163"/>
    </source>
</evidence>
<keyword evidence="6" id="KW-1185">Reference proteome</keyword>
<dbReference type="InterPro" id="IPR039422">
    <property type="entry name" value="MarR/SlyA-like"/>
</dbReference>
<keyword evidence="2" id="KW-0238">DNA-binding</keyword>
<accession>A0ABV8II22</accession>
<dbReference type="PANTHER" id="PTHR33164:SF43">
    <property type="entry name" value="HTH-TYPE TRANSCRIPTIONAL REPRESSOR YETL"/>
    <property type="match status" value="1"/>
</dbReference>
<dbReference type="SMART" id="SM00347">
    <property type="entry name" value="HTH_MARR"/>
    <property type="match status" value="1"/>
</dbReference>
<dbReference type="PRINTS" id="PR00598">
    <property type="entry name" value="HTHMARR"/>
</dbReference>
<proteinExistence type="predicted"/>
<protein>
    <submittedName>
        <fullName evidence="5">MarR family winged helix-turn-helix transcriptional regulator</fullName>
    </submittedName>
</protein>
<feature type="domain" description="HTH marR-type" evidence="4">
    <location>
        <begin position="4"/>
        <end position="136"/>
    </location>
</feature>
<name>A0ABV8II22_9ACTN</name>
<dbReference type="InterPro" id="IPR036390">
    <property type="entry name" value="WH_DNA-bd_sf"/>
</dbReference>
<comment type="caution">
    <text evidence="5">The sequence shown here is derived from an EMBL/GenBank/DDBJ whole genome shotgun (WGS) entry which is preliminary data.</text>
</comment>
<evidence type="ECO:0000313" key="6">
    <source>
        <dbReference type="Proteomes" id="UP001595867"/>
    </source>
</evidence>